<keyword evidence="1" id="KW-0472">Membrane</keyword>
<organism evidence="2 3">
    <name type="scientific">Streptomyces glaucus</name>
    <dbReference type="NCBI Taxonomy" id="284029"/>
    <lineage>
        <taxon>Bacteria</taxon>
        <taxon>Bacillati</taxon>
        <taxon>Actinomycetota</taxon>
        <taxon>Actinomycetes</taxon>
        <taxon>Kitasatosporales</taxon>
        <taxon>Streptomycetaceae</taxon>
        <taxon>Streptomyces</taxon>
    </lineage>
</organism>
<gene>
    <name evidence="2" type="ORF">GCM10010421_54160</name>
</gene>
<comment type="caution">
    <text evidence="2">The sequence shown here is derived from an EMBL/GenBank/DDBJ whole genome shotgun (WGS) entry which is preliminary data.</text>
</comment>
<proteinExistence type="predicted"/>
<evidence type="ECO:0000313" key="2">
    <source>
        <dbReference type="EMBL" id="GAA2454352.1"/>
    </source>
</evidence>
<feature type="transmembrane region" description="Helical" evidence="1">
    <location>
        <begin position="21"/>
        <end position="43"/>
    </location>
</feature>
<protein>
    <recommendedName>
        <fullName evidence="4">Secreted protein</fullName>
    </recommendedName>
</protein>
<name>A0ABN3KE84_9ACTN</name>
<evidence type="ECO:0000256" key="1">
    <source>
        <dbReference type="SAM" id="Phobius"/>
    </source>
</evidence>
<reference evidence="2 3" key="1">
    <citation type="journal article" date="2019" name="Int. J. Syst. Evol. Microbiol.">
        <title>The Global Catalogue of Microorganisms (GCM) 10K type strain sequencing project: providing services to taxonomists for standard genome sequencing and annotation.</title>
        <authorList>
            <consortium name="The Broad Institute Genomics Platform"/>
            <consortium name="The Broad Institute Genome Sequencing Center for Infectious Disease"/>
            <person name="Wu L."/>
            <person name="Ma J."/>
        </authorList>
    </citation>
    <scope>NUCLEOTIDE SEQUENCE [LARGE SCALE GENOMIC DNA]</scope>
    <source>
        <strain evidence="2 3">JCM 6922</strain>
    </source>
</reference>
<evidence type="ECO:0008006" key="4">
    <source>
        <dbReference type="Google" id="ProtNLM"/>
    </source>
</evidence>
<sequence length="81" mass="8611">MFGRRTGASAQHDTELTRSKGADTMLAIVSAVLFFIAFLINAADIATNDTFTSTNFMLVGLTLLALHVAGIGSGRPVRGRR</sequence>
<dbReference type="Proteomes" id="UP001500460">
    <property type="component" value="Unassembled WGS sequence"/>
</dbReference>
<feature type="transmembrane region" description="Helical" evidence="1">
    <location>
        <begin position="55"/>
        <end position="74"/>
    </location>
</feature>
<dbReference type="EMBL" id="BAAATK010000048">
    <property type="protein sequence ID" value="GAA2454352.1"/>
    <property type="molecule type" value="Genomic_DNA"/>
</dbReference>
<evidence type="ECO:0000313" key="3">
    <source>
        <dbReference type="Proteomes" id="UP001500460"/>
    </source>
</evidence>
<accession>A0ABN3KE84</accession>
<keyword evidence="1" id="KW-1133">Transmembrane helix</keyword>
<keyword evidence="3" id="KW-1185">Reference proteome</keyword>
<keyword evidence="1" id="KW-0812">Transmembrane</keyword>